<reference evidence="2" key="1">
    <citation type="submission" date="2018-05" db="EMBL/GenBank/DDBJ databases">
        <title>Effector identification in a new, highly contiguous assembly of the strawberry crown rot pathogen Phytophthora cactorum.</title>
        <authorList>
            <person name="Armitage A.D."/>
            <person name="Nellist C.F."/>
            <person name="Bates H."/>
            <person name="Vickerstaff R.J."/>
            <person name="Harrison R.J."/>
        </authorList>
    </citation>
    <scope>NUCLEOTIDE SEQUENCE</scope>
    <source>
        <strain evidence="1">4040</strain>
        <strain evidence="2">P421</strain>
    </source>
</reference>
<dbReference type="Proteomes" id="UP000736787">
    <property type="component" value="Unassembled WGS sequence"/>
</dbReference>
<evidence type="ECO:0000313" key="1">
    <source>
        <dbReference type="EMBL" id="KAG2910857.1"/>
    </source>
</evidence>
<comment type="caution">
    <text evidence="2">The sequence shown here is derived from an EMBL/GenBank/DDBJ whole genome shotgun (WGS) entry which is preliminary data.</text>
</comment>
<evidence type="ECO:0000313" key="2">
    <source>
        <dbReference type="EMBL" id="KAG3205929.1"/>
    </source>
</evidence>
<dbReference type="AlphaFoldDB" id="A0A8T1H4S6"/>
<organism evidence="2 3">
    <name type="scientific">Phytophthora cactorum</name>
    <dbReference type="NCBI Taxonomy" id="29920"/>
    <lineage>
        <taxon>Eukaryota</taxon>
        <taxon>Sar</taxon>
        <taxon>Stramenopiles</taxon>
        <taxon>Oomycota</taxon>
        <taxon>Peronosporomycetes</taxon>
        <taxon>Peronosporales</taxon>
        <taxon>Peronosporaceae</taxon>
        <taxon>Phytophthora</taxon>
    </lineage>
</organism>
<evidence type="ECO:0000313" key="3">
    <source>
        <dbReference type="Proteomes" id="UP000760860"/>
    </source>
</evidence>
<name>A0A8T1H4S6_9STRA</name>
<accession>A0A8T1H4S6</accession>
<dbReference type="Proteomes" id="UP000760860">
    <property type="component" value="Unassembled WGS sequence"/>
</dbReference>
<dbReference type="EMBL" id="RCMK01000829">
    <property type="protein sequence ID" value="KAG2910857.1"/>
    <property type="molecule type" value="Genomic_DNA"/>
</dbReference>
<sequence>MDAMVKNEIHRLINQDVLEQVYDWEMASPAFFIIKSNGSITTADRLSTTEQVPATQYELRTQYPRDLRAARRSEVSLFI</sequence>
<protein>
    <submittedName>
        <fullName evidence="2">Uncharacterized protein</fullName>
    </submittedName>
</protein>
<gene>
    <name evidence="1" type="ORF">PC117_g19291</name>
    <name evidence="2" type="ORF">PC129_g21924</name>
</gene>
<dbReference type="EMBL" id="RCMV01001880">
    <property type="protein sequence ID" value="KAG3205929.1"/>
    <property type="molecule type" value="Genomic_DNA"/>
</dbReference>
<proteinExistence type="predicted"/>